<dbReference type="EMBL" id="PCWR01000021">
    <property type="protein sequence ID" value="PIR07475.1"/>
    <property type="molecule type" value="Genomic_DNA"/>
</dbReference>
<proteinExistence type="predicted"/>
<evidence type="ECO:0000313" key="1">
    <source>
        <dbReference type="EMBL" id="PIR07475.1"/>
    </source>
</evidence>
<sequence>MKYMAIANKTITKTNIKAFEEAREAVIKLETLARFLSPADLETLEILLDKKTINILSRSLAEAEKEKFEPIEKIL</sequence>
<accession>A0A2H0NH27</accession>
<evidence type="ECO:0000313" key="2">
    <source>
        <dbReference type="Proteomes" id="UP000228867"/>
    </source>
</evidence>
<organism evidence="1 2">
    <name type="scientific">Candidatus Jorgensenbacteria bacterium CG11_big_fil_rev_8_21_14_0_20_38_23</name>
    <dbReference type="NCBI Taxonomy" id="1974594"/>
    <lineage>
        <taxon>Bacteria</taxon>
        <taxon>Candidatus Joergenseniibacteriota</taxon>
    </lineage>
</organism>
<name>A0A2H0NH27_9BACT</name>
<gene>
    <name evidence="1" type="ORF">COV54_00975</name>
</gene>
<protein>
    <submittedName>
        <fullName evidence="1">Uncharacterized protein</fullName>
    </submittedName>
</protein>
<comment type="caution">
    <text evidence="1">The sequence shown here is derived from an EMBL/GenBank/DDBJ whole genome shotgun (WGS) entry which is preliminary data.</text>
</comment>
<dbReference type="AlphaFoldDB" id="A0A2H0NH27"/>
<dbReference type="Proteomes" id="UP000228867">
    <property type="component" value="Unassembled WGS sequence"/>
</dbReference>
<reference evidence="1 2" key="1">
    <citation type="submission" date="2017-09" db="EMBL/GenBank/DDBJ databases">
        <title>Depth-based differentiation of microbial function through sediment-hosted aquifers and enrichment of novel symbionts in the deep terrestrial subsurface.</title>
        <authorList>
            <person name="Probst A.J."/>
            <person name="Ladd B."/>
            <person name="Jarett J.K."/>
            <person name="Geller-Mcgrath D.E."/>
            <person name="Sieber C.M."/>
            <person name="Emerson J.B."/>
            <person name="Anantharaman K."/>
            <person name="Thomas B.C."/>
            <person name="Malmstrom R."/>
            <person name="Stieglmeier M."/>
            <person name="Klingl A."/>
            <person name="Woyke T."/>
            <person name="Ryan C.M."/>
            <person name="Banfield J.F."/>
        </authorList>
    </citation>
    <scope>NUCLEOTIDE SEQUENCE [LARGE SCALE GENOMIC DNA]</scope>
    <source>
        <strain evidence="1">CG11_big_fil_rev_8_21_14_0_20_38_23</strain>
    </source>
</reference>